<dbReference type="Proteomes" id="UP001219518">
    <property type="component" value="Unassembled WGS sequence"/>
</dbReference>
<accession>A0AAE1HG09</accession>
<evidence type="ECO:0000313" key="2">
    <source>
        <dbReference type="EMBL" id="KAK3920681.1"/>
    </source>
</evidence>
<organism evidence="2 3">
    <name type="scientific">Frankliniella fusca</name>
    <dbReference type="NCBI Taxonomy" id="407009"/>
    <lineage>
        <taxon>Eukaryota</taxon>
        <taxon>Metazoa</taxon>
        <taxon>Ecdysozoa</taxon>
        <taxon>Arthropoda</taxon>
        <taxon>Hexapoda</taxon>
        <taxon>Insecta</taxon>
        <taxon>Pterygota</taxon>
        <taxon>Neoptera</taxon>
        <taxon>Paraneoptera</taxon>
        <taxon>Thysanoptera</taxon>
        <taxon>Terebrantia</taxon>
        <taxon>Thripoidea</taxon>
        <taxon>Thripidae</taxon>
        <taxon>Frankliniella</taxon>
    </lineage>
</organism>
<dbReference type="EMBL" id="JAHWGI010001016">
    <property type="protein sequence ID" value="KAK3920681.1"/>
    <property type="molecule type" value="Genomic_DNA"/>
</dbReference>
<reference evidence="2" key="1">
    <citation type="submission" date="2021-07" db="EMBL/GenBank/DDBJ databases">
        <authorList>
            <person name="Catto M.A."/>
            <person name="Jacobson A."/>
            <person name="Kennedy G."/>
            <person name="Labadie P."/>
            <person name="Hunt B.G."/>
            <person name="Srinivasan R."/>
        </authorList>
    </citation>
    <scope>NUCLEOTIDE SEQUENCE</scope>
    <source>
        <strain evidence="2">PL_HMW_Pooled</strain>
        <tissue evidence="2">Head</tissue>
    </source>
</reference>
<name>A0AAE1HG09_9NEOP</name>
<proteinExistence type="predicted"/>
<sequence length="278" mass="31312">MVDITCQDAFYENLTLGLVKLLTQTPGVQDVRLDKRSPCERLLLSSWEQRHCCALPDDLRQFYLSSDGFSLTWNYQHAGQVIPLGHMRVNAITELRRLAGVKSLVDADGPTLLDVEICRQASGASGASPGPGLASGAGPSCAERPNFGVKCKIFELDPCQGMAKVCLVYLDKGLEPRRPEPRIWLLDRCFEWHFLASDFTTYFRMMLVHQGLPLWQFRGTPMGLTPWAEQMLTLVAPHLLLNQPDSYAHSLHTMEWPDAPYSHLDPTIFKTRSKVKKK</sequence>
<dbReference type="AlphaFoldDB" id="A0AAE1HG09"/>
<dbReference type="InterPro" id="IPR018958">
    <property type="entry name" value="Knr4/Smi1-like_dom"/>
</dbReference>
<evidence type="ECO:0000313" key="3">
    <source>
        <dbReference type="Proteomes" id="UP001219518"/>
    </source>
</evidence>
<dbReference type="PANTHER" id="PTHR31854">
    <property type="entry name" value="TUBULIN POLYGLUTAMYLASE COMPLEX SUBUNIT 2"/>
    <property type="match status" value="1"/>
</dbReference>
<feature type="domain" description="Knr4/Smi1-like" evidence="1">
    <location>
        <begin position="38"/>
        <end position="205"/>
    </location>
</feature>
<protein>
    <submittedName>
        <fullName evidence="2">Tubulin polyglutamylase complex subunit 2</fullName>
    </submittedName>
</protein>
<reference evidence="2" key="2">
    <citation type="journal article" date="2023" name="BMC Genomics">
        <title>Pest status, molecular evolution, and epigenetic factors derived from the genome assembly of Frankliniella fusca, a thysanopteran phytovirus vector.</title>
        <authorList>
            <person name="Catto M.A."/>
            <person name="Labadie P.E."/>
            <person name="Jacobson A.L."/>
            <person name="Kennedy G.G."/>
            <person name="Srinivasan R."/>
            <person name="Hunt B.G."/>
        </authorList>
    </citation>
    <scope>NUCLEOTIDE SEQUENCE</scope>
    <source>
        <strain evidence="2">PL_HMW_Pooled</strain>
    </source>
</reference>
<evidence type="ECO:0000259" key="1">
    <source>
        <dbReference type="SMART" id="SM00860"/>
    </source>
</evidence>
<comment type="caution">
    <text evidence="2">The sequence shown here is derived from an EMBL/GenBank/DDBJ whole genome shotgun (WGS) entry which is preliminary data.</text>
</comment>
<dbReference type="PANTHER" id="PTHR31854:SF2">
    <property type="entry name" value="TUBULIN POLYGLUTAMYLASE COMPLEX SUBUNIT 2"/>
    <property type="match status" value="1"/>
</dbReference>
<keyword evidence="3" id="KW-1185">Reference proteome</keyword>
<gene>
    <name evidence="2" type="ORF">KUF71_009938</name>
</gene>
<dbReference type="SMART" id="SM00860">
    <property type="entry name" value="SMI1_KNR4"/>
    <property type="match status" value="1"/>
</dbReference>
<dbReference type="InterPro" id="IPR039231">
    <property type="entry name" value="TPGS2"/>
</dbReference>